<dbReference type="OrthoDB" id="2065751at2"/>
<evidence type="ECO:0000313" key="3">
    <source>
        <dbReference type="Proteomes" id="UP000283095"/>
    </source>
</evidence>
<evidence type="ECO:0000256" key="1">
    <source>
        <dbReference type="SAM" id="Coils"/>
    </source>
</evidence>
<accession>A0A3Q9RRK7</accession>
<reference evidence="2 3" key="1">
    <citation type="submission" date="2018-01" db="EMBL/GenBank/DDBJ databases">
        <title>Bacillus asahii Genome sequencing and assembly.</title>
        <authorList>
            <person name="Jiang H."/>
            <person name="Feng Y."/>
            <person name="Zhao F."/>
            <person name="Lin X."/>
        </authorList>
    </citation>
    <scope>NUCLEOTIDE SEQUENCE [LARGE SCALE GENOMIC DNA]</scope>
    <source>
        <strain evidence="2 3">OM18</strain>
        <plasmid evidence="3">pom18</plasmid>
    </source>
</reference>
<keyword evidence="1" id="KW-0175">Coiled coil</keyword>
<proteinExistence type="predicted"/>
<evidence type="ECO:0008006" key="4">
    <source>
        <dbReference type="Google" id="ProtNLM"/>
    </source>
</evidence>
<name>A0A3Q9RRK7_9BACI</name>
<keyword evidence="2" id="KW-0614">Plasmid</keyword>
<organism evidence="2 3">
    <name type="scientific">Peribacillus asahii</name>
    <dbReference type="NCBI Taxonomy" id="228899"/>
    <lineage>
        <taxon>Bacteria</taxon>
        <taxon>Bacillati</taxon>
        <taxon>Bacillota</taxon>
        <taxon>Bacilli</taxon>
        <taxon>Bacillales</taxon>
        <taxon>Bacillaceae</taxon>
        <taxon>Peribacillus</taxon>
    </lineage>
</organism>
<dbReference type="RefSeq" id="WP_127762713.1">
    <property type="nucleotide sequence ID" value="NZ_CP026096.1"/>
</dbReference>
<dbReference type="AlphaFoldDB" id="A0A3Q9RRK7"/>
<dbReference type="EMBL" id="CP026096">
    <property type="protein sequence ID" value="AZV45655.1"/>
    <property type="molecule type" value="Genomic_DNA"/>
</dbReference>
<sequence>MEQNTFEEYQKLLDNIEKQKKKSQVLKDHLKAAQYKHNKQIDYQKNNPLRRERTHRLVQKGALFEKYIEEHLKEDIHENLTPEDAEFLLDVFSDILKKNKSYVLNAWSNKKKAKLEK</sequence>
<feature type="coiled-coil region" evidence="1">
    <location>
        <begin position="2"/>
        <end position="33"/>
    </location>
</feature>
<dbReference type="Proteomes" id="UP000283095">
    <property type="component" value="Plasmid pOM18"/>
</dbReference>
<gene>
    <name evidence="2" type="ORF">BAOM_p002</name>
</gene>
<geneLocation type="plasmid" evidence="3">
    <name>pom18</name>
</geneLocation>
<dbReference type="KEGG" id="pasa:BAOM_p002"/>
<protein>
    <recommendedName>
        <fullName evidence="4">DUF3847 domain-containing protein</fullName>
    </recommendedName>
</protein>
<evidence type="ECO:0000313" key="2">
    <source>
        <dbReference type="EMBL" id="AZV45655.1"/>
    </source>
</evidence>